<gene>
    <name evidence="1" type="ORF">EJA19_06110</name>
</gene>
<evidence type="ECO:0000313" key="1">
    <source>
        <dbReference type="EMBL" id="RSK40550.1"/>
    </source>
</evidence>
<dbReference type="OrthoDB" id="5431540at2"/>
<evidence type="ECO:0000313" key="2">
    <source>
        <dbReference type="Proteomes" id="UP000270620"/>
    </source>
</evidence>
<accession>A0A428K2A4</accession>
<reference evidence="1 2" key="1">
    <citation type="submission" date="2018-12" db="EMBL/GenBank/DDBJ databases">
        <title>Mangrovimonas spongiae sp. nov., a novel member of the genus Mangrovimonas isolated from marine sponge.</title>
        <authorList>
            <person name="Zhuang L."/>
            <person name="Luo L."/>
        </authorList>
    </citation>
    <scope>NUCLEOTIDE SEQUENCE [LARGE SCALE GENOMIC DNA]</scope>
    <source>
        <strain evidence="1 2">HN-E26</strain>
    </source>
</reference>
<dbReference type="Proteomes" id="UP000270620">
    <property type="component" value="Unassembled WGS sequence"/>
</dbReference>
<sequence>MVRVLLLCCFFMGFSQHKDPVILWADTVNLSWTNFKAKPDSTSGAVAVTASGIVFSVSVNTNNDTVVGFKTEVKSQFYPNKSWYKKDQIDAHVLAHEQLHFDITELFARKFRKRISQVKISNKVRDRLNAIHERILKELANFQNQYDNETDYSRNKDKQLVWQKRVRDELKKLSQFKLQ</sequence>
<protein>
    <submittedName>
        <fullName evidence="1">DUF922 domain-containing protein</fullName>
    </submittedName>
</protein>
<comment type="caution">
    <text evidence="1">The sequence shown here is derived from an EMBL/GenBank/DDBJ whole genome shotgun (WGS) entry which is preliminary data.</text>
</comment>
<dbReference type="AlphaFoldDB" id="A0A428K2A4"/>
<proteinExistence type="predicted"/>
<dbReference type="EMBL" id="RWBG01000002">
    <property type="protein sequence ID" value="RSK40550.1"/>
    <property type="molecule type" value="Genomic_DNA"/>
</dbReference>
<organism evidence="1 2">
    <name type="scientific">Mangrovimonas spongiae</name>
    <dbReference type="NCBI Taxonomy" id="2494697"/>
    <lineage>
        <taxon>Bacteria</taxon>
        <taxon>Pseudomonadati</taxon>
        <taxon>Bacteroidota</taxon>
        <taxon>Flavobacteriia</taxon>
        <taxon>Flavobacteriales</taxon>
        <taxon>Flavobacteriaceae</taxon>
        <taxon>Mangrovimonas</taxon>
    </lineage>
</organism>
<name>A0A428K2A4_9FLAO</name>
<dbReference type="Pfam" id="PF06037">
    <property type="entry name" value="DUF922"/>
    <property type="match status" value="1"/>
</dbReference>
<keyword evidence="2" id="KW-1185">Reference proteome</keyword>
<dbReference type="InterPro" id="IPR010321">
    <property type="entry name" value="DUF922"/>
</dbReference>